<dbReference type="InterPro" id="IPR003965">
    <property type="entry name" value="Fatty_acid_synthase"/>
</dbReference>
<dbReference type="InterPro" id="IPR050965">
    <property type="entry name" value="UPF0336/Enoyl-CoA_hydratase"/>
</dbReference>
<protein>
    <submittedName>
        <fullName evidence="2">Unannotated protein</fullName>
    </submittedName>
</protein>
<feature type="domain" description="MaoC-like" evidence="1">
    <location>
        <begin position="18"/>
        <end position="116"/>
    </location>
</feature>
<dbReference type="CDD" id="cd03449">
    <property type="entry name" value="R_hydratase"/>
    <property type="match status" value="1"/>
</dbReference>
<dbReference type="InterPro" id="IPR029069">
    <property type="entry name" value="HotDog_dom_sf"/>
</dbReference>
<evidence type="ECO:0000313" key="2">
    <source>
        <dbReference type="EMBL" id="CAB4542213.1"/>
    </source>
</evidence>
<dbReference type="GO" id="GO:0006633">
    <property type="term" value="P:fatty acid biosynthetic process"/>
    <property type="evidence" value="ECO:0007669"/>
    <property type="project" value="InterPro"/>
</dbReference>
<dbReference type="PANTHER" id="PTHR43437:SF3">
    <property type="entry name" value="HYDROXYACYL-THIOESTER DEHYDRATASE TYPE 2, MITOCHONDRIAL"/>
    <property type="match status" value="1"/>
</dbReference>
<sequence length="137" mass="14896">MNRSGFDDLFVGMSAQFKRKIDGEMITSFAQVSGDVNPLHIDADYARRSGFENQVAHGMLCSSLFSELVGVHLPGENCLLTDISVVFSKPVFIDDEVIVDGSIVQLSPAFKSAKIDATITNENSEVCIRAKIGVVVR</sequence>
<dbReference type="InterPro" id="IPR002539">
    <property type="entry name" value="MaoC-like_dom"/>
</dbReference>
<dbReference type="EMBL" id="CAEZSE010000182">
    <property type="protein sequence ID" value="CAB4542213.1"/>
    <property type="molecule type" value="Genomic_DNA"/>
</dbReference>
<gene>
    <name evidence="2" type="ORF">UFOPK1353_00997</name>
</gene>
<dbReference type="GO" id="GO:0019171">
    <property type="term" value="F:(3R)-hydroxyacyl-[acyl-carrier-protein] dehydratase activity"/>
    <property type="evidence" value="ECO:0007669"/>
    <property type="project" value="TreeGrafter"/>
</dbReference>
<dbReference type="AlphaFoldDB" id="A0A6J6BV82"/>
<dbReference type="GO" id="GO:0005835">
    <property type="term" value="C:fatty acid synthase complex"/>
    <property type="evidence" value="ECO:0007669"/>
    <property type="project" value="InterPro"/>
</dbReference>
<reference evidence="2" key="1">
    <citation type="submission" date="2020-05" db="EMBL/GenBank/DDBJ databases">
        <authorList>
            <person name="Chiriac C."/>
            <person name="Salcher M."/>
            <person name="Ghai R."/>
            <person name="Kavagutti S V."/>
        </authorList>
    </citation>
    <scope>NUCLEOTIDE SEQUENCE</scope>
</reference>
<dbReference type="PANTHER" id="PTHR43437">
    <property type="entry name" value="HYDROXYACYL-THIOESTER DEHYDRATASE TYPE 2, MITOCHONDRIAL-RELATED"/>
    <property type="match status" value="1"/>
</dbReference>
<organism evidence="2">
    <name type="scientific">freshwater metagenome</name>
    <dbReference type="NCBI Taxonomy" id="449393"/>
    <lineage>
        <taxon>unclassified sequences</taxon>
        <taxon>metagenomes</taxon>
        <taxon>ecological metagenomes</taxon>
    </lineage>
</organism>
<dbReference type="Gene3D" id="3.10.129.10">
    <property type="entry name" value="Hotdog Thioesterase"/>
    <property type="match status" value="1"/>
</dbReference>
<evidence type="ECO:0000259" key="1">
    <source>
        <dbReference type="Pfam" id="PF01575"/>
    </source>
</evidence>
<dbReference type="PRINTS" id="PR01483">
    <property type="entry name" value="FASYNTHASE"/>
</dbReference>
<dbReference type="GO" id="GO:0004312">
    <property type="term" value="F:fatty acid synthase activity"/>
    <property type="evidence" value="ECO:0007669"/>
    <property type="project" value="InterPro"/>
</dbReference>
<name>A0A6J6BV82_9ZZZZ</name>
<accession>A0A6J6BV82</accession>
<dbReference type="SUPFAM" id="SSF54637">
    <property type="entry name" value="Thioesterase/thiol ester dehydrase-isomerase"/>
    <property type="match status" value="1"/>
</dbReference>
<proteinExistence type="predicted"/>
<dbReference type="Pfam" id="PF01575">
    <property type="entry name" value="MaoC_dehydratas"/>
    <property type="match status" value="1"/>
</dbReference>